<dbReference type="HAMAP" id="MF_00151">
    <property type="entry name" value="PPAT_bact"/>
    <property type="match status" value="1"/>
</dbReference>
<keyword evidence="5 9" id="KW-0067">ATP-binding</keyword>
<proteinExistence type="inferred from homology"/>
<evidence type="ECO:0000256" key="5">
    <source>
        <dbReference type="ARBA" id="ARBA00022840"/>
    </source>
</evidence>
<evidence type="ECO:0000256" key="8">
    <source>
        <dbReference type="ARBA" id="ARBA00029346"/>
    </source>
</evidence>
<dbReference type="Gene3D" id="3.40.50.620">
    <property type="entry name" value="HUPs"/>
    <property type="match status" value="1"/>
</dbReference>
<dbReference type="RefSeq" id="WP_197115554.1">
    <property type="nucleotide sequence ID" value="NZ_JACBXQ010000004.1"/>
</dbReference>
<feature type="domain" description="Cytidyltransferase-like" evidence="10">
    <location>
        <begin position="7"/>
        <end position="136"/>
    </location>
</feature>
<evidence type="ECO:0000313" key="11">
    <source>
        <dbReference type="EMBL" id="MBG9986630.1"/>
    </source>
</evidence>
<feature type="binding site" evidence="9">
    <location>
        <position position="43"/>
    </location>
    <ligand>
        <name>substrate</name>
    </ligand>
</feature>
<keyword evidence="2 9" id="KW-0808">Transferase</keyword>
<keyword evidence="7 9" id="KW-0173">Coenzyme A biosynthesis</keyword>
<organism evidence="11 12">
    <name type="scientific">Facklamia lactis</name>
    <dbReference type="NCBI Taxonomy" id="2749967"/>
    <lineage>
        <taxon>Bacteria</taxon>
        <taxon>Bacillati</taxon>
        <taxon>Bacillota</taxon>
        <taxon>Bacilli</taxon>
        <taxon>Lactobacillales</taxon>
        <taxon>Aerococcaceae</taxon>
        <taxon>Facklamia</taxon>
    </lineage>
</organism>
<dbReference type="Pfam" id="PF01467">
    <property type="entry name" value="CTP_transf_like"/>
    <property type="match status" value="1"/>
</dbReference>
<feature type="binding site" evidence="9">
    <location>
        <position position="76"/>
    </location>
    <ligand>
        <name>substrate</name>
    </ligand>
</feature>
<feature type="site" description="Transition state stabilizer" evidence="9">
    <location>
        <position position="19"/>
    </location>
</feature>
<protein>
    <recommendedName>
        <fullName evidence="9">Phosphopantetheine adenylyltransferase</fullName>
        <ecNumber evidence="9">2.7.7.3</ecNumber>
    </recommendedName>
    <alternativeName>
        <fullName evidence="9">Dephospho-CoA pyrophosphorylase</fullName>
    </alternativeName>
    <alternativeName>
        <fullName evidence="9">Pantetheine-phosphate adenylyltransferase</fullName>
        <shortName evidence="9">PPAT</shortName>
    </alternativeName>
</protein>
<keyword evidence="3 9" id="KW-0548">Nucleotidyltransferase</keyword>
<dbReference type="InterPro" id="IPR004821">
    <property type="entry name" value="Cyt_trans-like"/>
</dbReference>
<keyword evidence="1 9" id="KW-0963">Cytoplasm</keyword>
<feature type="binding site" evidence="9">
    <location>
        <position position="11"/>
    </location>
    <ligand>
        <name>substrate</name>
    </ligand>
</feature>
<feature type="binding site" evidence="9">
    <location>
        <position position="101"/>
    </location>
    <ligand>
        <name>ATP</name>
        <dbReference type="ChEBI" id="CHEBI:30616"/>
    </ligand>
</feature>
<dbReference type="EMBL" id="JACBXQ010000004">
    <property type="protein sequence ID" value="MBG9986630.1"/>
    <property type="molecule type" value="Genomic_DNA"/>
</dbReference>
<keyword evidence="6 9" id="KW-0460">Magnesium</keyword>
<evidence type="ECO:0000313" key="12">
    <source>
        <dbReference type="Proteomes" id="UP000721415"/>
    </source>
</evidence>
<evidence type="ECO:0000256" key="2">
    <source>
        <dbReference type="ARBA" id="ARBA00022679"/>
    </source>
</evidence>
<comment type="pathway">
    <text evidence="9">Cofactor biosynthesis; coenzyme A biosynthesis; CoA from (R)-pantothenate: step 4/5.</text>
</comment>
<comment type="caution">
    <text evidence="11">The sequence shown here is derived from an EMBL/GenBank/DDBJ whole genome shotgun (WGS) entry which is preliminary data.</text>
</comment>
<evidence type="ECO:0000256" key="1">
    <source>
        <dbReference type="ARBA" id="ARBA00022490"/>
    </source>
</evidence>
<feature type="binding site" evidence="9">
    <location>
        <begin position="91"/>
        <end position="93"/>
    </location>
    <ligand>
        <name>ATP</name>
        <dbReference type="ChEBI" id="CHEBI:30616"/>
    </ligand>
</feature>
<dbReference type="PANTHER" id="PTHR21342:SF1">
    <property type="entry name" value="PHOSPHOPANTETHEINE ADENYLYLTRANSFERASE"/>
    <property type="match status" value="1"/>
</dbReference>
<dbReference type="GO" id="GO:0004595">
    <property type="term" value="F:pantetheine-phosphate adenylyltransferase activity"/>
    <property type="evidence" value="ECO:0007669"/>
    <property type="project" value="UniProtKB-EC"/>
</dbReference>
<dbReference type="InterPro" id="IPR014729">
    <property type="entry name" value="Rossmann-like_a/b/a_fold"/>
</dbReference>
<keyword evidence="4 9" id="KW-0547">Nucleotide-binding</keyword>
<dbReference type="SUPFAM" id="SSF52374">
    <property type="entry name" value="Nucleotidylyl transferase"/>
    <property type="match status" value="1"/>
</dbReference>
<feature type="binding site" evidence="9">
    <location>
        <position position="19"/>
    </location>
    <ligand>
        <name>ATP</name>
        <dbReference type="ChEBI" id="CHEBI:30616"/>
    </ligand>
</feature>
<evidence type="ECO:0000256" key="9">
    <source>
        <dbReference type="HAMAP-Rule" id="MF_00151"/>
    </source>
</evidence>
<comment type="catalytic activity">
    <reaction evidence="8 9">
        <text>(R)-4'-phosphopantetheine + ATP + H(+) = 3'-dephospho-CoA + diphosphate</text>
        <dbReference type="Rhea" id="RHEA:19801"/>
        <dbReference type="ChEBI" id="CHEBI:15378"/>
        <dbReference type="ChEBI" id="CHEBI:30616"/>
        <dbReference type="ChEBI" id="CHEBI:33019"/>
        <dbReference type="ChEBI" id="CHEBI:57328"/>
        <dbReference type="ChEBI" id="CHEBI:61723"/>
        <dbReference type="EC" id="2.7.7.3"/>
    </reaction>
</comment>
<evidence type="ECO:0000256" key="7">
    <source>
        <dbReference type="ARBA" id="ARBA00022993"/>
    </source>
</evidence>
<name>A0ABS0LR46_9LACT</name>
<dbReference type="CDD" id="cd02163">
    <property type="entry name" value="PPAT"/>
    <property type="match status" value="1"/>
</dbReference>
<feature type="binding site" evidence="9">
    <location>
        <position position="90"/>
    </location>
    <ligand>
        <name>substrate</name>
    </ligand>
</feature>
<evidence type="ECO:0000256" key="6">
    <source>
        <dbReference type="ARBA" id="ARBA00022842"/>
    </source>
</evidence>
<dbReference type="NCBIfam" id="TIGR01510">
    <property type="entry name" value="coaD_prev_kdtB"/>
    <property type="match status" value="1"/>
</dbReference>
<accession>A0ABS0LR46</accession>
<sequence>MSKKVGVFGGSFDPLTYGHLDLIERASQLFDEVIVLIAMNTSKRSVFTLEERQQLISEVTGHLDNIKIDSLKDGLIANYYQKVGATSLIRGVRSAQDFEYESNIATVNKMQHSGIETILLVANEKYRYLSSSLIKEIAFFKGDISQMVPPNVEKAIMEKLKK</sequence>
<dbReference type="NCBIfam" id="TIGR00125">
    <property type="entry name" value="cyt_tran_rel"/>
    <property type="match status" value="1"/>
</dbReference>
<keyword evidence="12" id="KW-1185">Reference proteome</keyword>
<evidence type="ECO:0000256" key="4">
    <source>
        <dbReference type="ARBA" id="ARBA00022741"/>
    </source>
</evidence>
<evidence type="ECO:0000259" key="10">
    <source>
        <dbReference type="Pfam" id="PF01467"/>
    </source>
</evidence>
<comment type="subcellular location">
    <subcellularLocation>
        <location evidence="9">Cytoplasm</location>
    </subcellularLocation>
</comment>
<comment type="similarity">
    <text evidence="9">Belongs to the bacterial CoaD family.</text>
</comment>
<dbReference type="InterPro" id="IPR001980">
    <property type="entry name" value="PPAT"/>
</dbReference>
<dbReference type="PRINTS" id="PR01020">
    <property type="entry name" value="LPSBIOSNTHSS"/>
</dbReference>
<feature type="binding site" evidence="9">
    <location>
        <begin position="11"/>
        <end position="12"/>
    </location>
    <ligand>
        <name>ATP</name>
        <dbReference type="ChEBI" id="CHEBI:30616"/>
    </ligand>
</feature>
<feature type="binding site" evidence="9">
    <location>
        <begin position="126"/>
        <end position="132"/>
    </location>
    <ligand>
        <name>ATP</name>
        <dbReference type="ChEBI" id="CHEBI:30616"/>
    </ligand>
</feature>
<dbReference type="EC" id="2.7.7.3" evidence="9"/>
<evidence type="ECO:0000256" key="3">
    <source>
        <dbReference type="ARBA" id="ARBA00022695"/>
    </source>
</evidence>
<dbReference type="PANTHER" id="PTHR21342">
    <property type="entry name" value="PHOSPHOPANTETHEINE ADENYLYLTRANSFERASE"/>
    <property type="match status" value="1"/>
</dbReference>
<gene>
    <name evidence="9 11" type="primary">coaD</name>
    <name evidence="11" type="ORF">HZY91_06945</name>
</gene>
<reference evidence="11 12" key="1">
    <citation type="submission" date="2020-07" db="EMBL/GenBank/DDBJ databases">
        <title>Facklamia lactis sp. nov., isolated from raw milk.</title>
        <authorList>
            <person name="Doll E.V."/>
            <person name="Huptas C."/>
            <person name="Staib L."/>
            <person name="Wenning M."/>
            <person name="Scherer S."/>
        </authorList>
    </citation>
    <scope>NUCLEOTIDE SEQUENCE [LARGE SCALE GENOMIC DNA]</scope>
    <source>
        <strain evidence="11 12">DSM 111018</strain>
    </source>
</reference>
<dbReference type="Proteomes" id="UP000721415">
    <property type="component" value="Unassembled WGS sequence"/>
</dbReference>
<comment type="function">
    <text evidence="9">Reversibly transfers an adenylyl group from ATP to 4'-phosphopantetheine, yielding dephospho-CoA (dPCoA) and pyrophosphate.</text>
</comment>
<comment type="cofactor">
    <cofactor evidence="9">
        <name>Mg(2+)</name>
        <dbReference type="ChEBI" id="CHEBI:18420"/>
    </cofactor>
</comment>
<comment type="subunit">
    <text evidence="9">Homohexamer.</text>
</comment>